<evidence type="ECO:0008006" key="3">
    <source>
        <dbReference type="Google" id="ProtNLM"/>
    </source>
</evidence>
<protein>
    <recommendedName>
        <fullName evidence="3">PAS domain-containing protein</fullName>
    </recommendedName>
</protein>
<reference evidence="1 2" key="1">
    <citation type="submission" date="2018-03" db="EMBL/GenBank/DDBJ databases">
        <title>Genomic Encyclopedia of Archaeal and Bacterial Type Strains, Phase II (KMG-II): from individual species to whole genera.</title>
        <authorList>
            <person name="Goeker M."/>
        </authorList>
    </citation>
    <scope>NUCLEOTIDE SEQUENCE [LARGE SCALE GENOMIC DNA]</scope>
    <source>
        <strain evidence="1 2">DSM 100212</strain>
    </source>
</reference>
<organism evidence="1 2">
    <name type="scientific">Donghicola tyrosinivorans</name>
    <dbReference type="NCBI Taxonomy" id="1652492"/>
    <lineage>
        <taxon>Bacteria</taxon>
        <taxon>Pseudomonadati</taxon>
        <taxon>Pseudomonadota</taxon>
        <taxon>Alphaproteobacteria</taxon>
        <taxon>Rhodobacterales</taxon>
        <taxon>Roseobacteraceae</taxon>
        <taxon>Donghicola</taxon>
    </lineage>
</organism>
<accession>A0A2T0WTL2</accession>
<sequence length="195" mass="20996">MGVVVQFDRTLIKGRCQAEATVGAHWDSLRDGAEPPLRSQIRAASLGAHLDRVFLLQRIAPGHGRLRLSGGALNDILGMDLRGMPVSALFTGADRRDLAEALEDCWQRPAIVTISFQCNGSRGHLTLWPMRSDLGDTSRALGCLSLDATTPAPLSRLHITRISYEPLSTNDCPKTEKPAHVGAGLCLVEPEGPLA</sequence>
<evidence type="ECO:0000313" key="2">
    <source>
        <dbReference type="Proteomes" id="UP000238392"/>
    </source>
</evidence>
<proteinExistence type="predicted"/>
<dbReference type="Pfam" id="PF07310">
    <property type="entry name" value="PAS_5"/>
    <property type="match status" value="1"/>
</dbReference>
<dbReference type="InterPro" id="IPR009922">
    <property type="entry name" value="DUF1457"/>
</dbReference>
<comment type="caution">
    <text evidence="1">The sequence shown here is derived from an EMBL/GenBank/DDBJ whole genome shotgun (WGS) entry which is preliminary data.</text>
</comment>
<keyword evidence="2" id="KW-1185">Reference proteome</keyword>
<evidence type="ECO:0000313" key="1">
    <source>
        <dbReference type="EMBL" id="PRY90035.1"/>
    </source>
</evidence>
<dbReference type="EMBL" id="PVTQ01000005">
    <property type="protein sequence ID" value="PRY90035.1"/>
    <property type="molecule type" value="Genomic_DNA"/>
</dbReference>
<dbReference type="AlphaFoldDB" id="A0A2T0WTL2"/>
<dbReference type="Proteomes" id="UP000238392">
    <property type="component" value="Unassembled WGS sequence"/>
</dbReference>
<gene>
    <name evidence="1" type="ORF">CLV74_10514</name>
</gene>
<dbReference type="RefSeq" id="WP_170108009.1">
    <property type="nucleotide sequence ID" value="NZ_PVTQ01000005.1"/>
</dbReference>
<name>A0A2T0WTL2_9RHOB</name>